<sequence length="85" mass="9963">MTWQQKLWQRQEKNTTMTSNEQALFGMMQDLGYSHGLCITALQILSQDRLAVSEMLAYLYEEQPSEEAFIKEIARICETYHLSNQ</sequence>
<dbReference type="EMBL" id="JBBNFP010000084">
    <property type="protein sequence ID" value="MEQ2487796.1"/>
    <property type="molecule type" value="Genomic_DNA"/>
</dbReference>
<accession>A0ABV1FTQ1</accession>
<evidence type="ECO:0000313" key="1">
    <source>
        <dbReference type="EMBL" id="MEQ2487796.1"/>
    </source>
</evidence>
<comment type="caution">
    <text evidence="1">The sequence shown here is derived from an EMBL/GenBank/DDBJ whole genome shotgun (WGS) entry which is preliminary data.</text>
</comment>
<gene>
    <name evidence="1" type="ORF">AAAT34_12195</name>
</gene>
<dbReference type="Proteomes" id="UP001487296">
    <property type="component" value="Unassembled WGS sequence"/>
</dbReference>
<organism evidence="1 2">
    <name type="scientific">Hallella faecis</name>
    <dbReference type="NCBI Taxonomy" id="2841596"/>
    <lineage>
        <taxon>Bacteria</taxon>
        <taxon>Pseudomonadati</taxon>
        <taxon>Bacteroidota</taxon>
        <taxon>Bacteroidia</taxon>
        <taxon>Bacteroidales</taxon>
        <taxon>Prevotellaceae</taxon>
        <taxon>Hallella</taxon>
    </lineage>
</organism>
<evidence type="ECO:0000313" key="2">
    <source>
        <dbReference type="Proteomes" id="UP001487296"/>
    </source>
</evidence>
<proteinExistence type="predicted"/>
<keyword evidence="2" id="KW-1185">Reference proteome</keyword>
<reference evidence="1 2" key="1">
    <citation type="submission" date="2024-04" db="EMBL/GenBank/DDBJ databases">
        <title>Human intestinal bacterial collection.</title>
        <authorList>
            <person name="Pauvert C."/>
            <person name="Hitch T.C.A."/>
            <person name="Clavel T."/>
        </authorList>
    </citation>
    <scope>NUCLEOTIDE SEQUENCE [LARGE SCALE GENOMIC DNA]</scope>
    <source>
        <strain evidence="1 2">CLA-AA-H145</strain>
    </source>
</reference>
<name>A0ABV1FTQ1_9BACT</name>
<protein>
    <submittedName>
        <fullName evidence="1">Uncharacterized protein</fullName>
    </submittedName>
</protein>